<dbReference type="AlphaFoldDB" id="A0A510K1K5"/>
<name>A0A510K1K5_9FUSO</name>
<reference evidence="3 4" key="1">
    <citation type="submission" date="2019-07" db="EMBL/GenBank/DDBJ databases">
        <title>Complete Genome Sequence of Leptotrichia trevisanii Strain JMUB3870.</title>
        <authorList>
            <person name="Watanabe S."/>
            <person name="Cui L."/>
        </authorList>
    </citation>
    <scope>NUCLEOTIDE SEQUENCE [LARGE SCALE GENOMIC DNA]</scope>
    <source>
        <strain evidence="3 4">JMUB3870</strain>
    </source>
</reference>
<dbReference type="OrthoDB" id="3239423at2"/>
<organism evidence="3 4">
    <name type="scientific">Leptotrichia trevisanii</name>
    <dbReference type="NCBI Taxonomy" id="109328"/>
    <lineage>
        <taxon>Bacteria</taxon>
        <taxon>Fusobacteriati</taxon>
        <taxon>Fusobacteriota</taxon>
        <taxon>Fusobacteriia</taxon>
        <taxon>Fusobacteriales</taxon>
        <taxon>Leptotrichiaceae</taxon>
        <taxon>Leptotrichia</taxon>
    </lineage>
</organism>
<evidence type="ECO:0000256" key="2">
    <source>
        <dbReference type="SAM" id="Phobius"/>
    </source>
</evidence>
<gene>
    <name evidence="3" type="ORF">JMUB3870_1650</name>
</gene>
<protein>
    <submittedName>
        <fullName evidence="3">Uncharacterized protein</fullName>
    </submittedName>
</protein>
<keyword evidence="2" id="KW-1133">Transmembrane helix</keyword>
<evidence type="ECO:0000256" key="1">
    <source>
        <dbReference type="SAM" id="Coils"/>
    </source>
</evidence>
<sequence>MGKEKTQFEKVQDKVQQTIFVVNEKIRVLGTHLEILNTALMDIQEKFDMIQNIPNEEKIRYEELKQIRLNWKKQVDEITKKYEEIKKEGSNIAGGVAGVGVGAGVAVAALGPGVAMGIATAFGVASTGTAVSALSGAAAANAALAWLGGGALAAGGGGMAAGEAFLALMGPIGLAIAGFGIIAGGFLFWKNKNDKKCLEDLLIRISNRDLKSFELAIDDLNHRIKQIDNGNVELKVAIRVIPNLGLDYNKMTEQQQQELKKYIHLIALCTQLLVDPIKELQPKYTEEDFDKYIKHTPKKYREWHISSQNINISSFESFGRKMAQMFKEYKKLNVTLANFLYKININEAEKKLLWKSFRNNEEFLKSMNVNKKNFNIDIFDTVLEALNFKYRNTR</sequence>
<feature type="transmembrane region" description="Helical" evidence="2">
    <location>
        <begin position="165"/>
        <end position="189"/>
    </location>
</feature>
<evidence type="ECO:0000313" key="3">
    <source>
        <dbReference type="EMBL" id="BBM45530.1"/>
    </source>
</evidence>
<keyword evidence="1" id="KW-0175">Coiled coil</keyword>
<feature type="transmembrane region" description="Helical" evidence="2">
    <location>
        <begin position="96"/>
        <end position="124"/>
    </location>
</feature>
<evidence type="ECO:0000313" key="4">
    <source>
        <dbReference type="Proteomes" id="UP000422644"/>
    </source>
</evidence>
<feature type="coiled-coil region" evidence="1">
    <location>
        <begin position="61"/>
        <end position="88"/>
    </location>
</feature>
<dbReference type="EMBL" id="AP019831">
    <property type="protein sequence ID" value="BBM45530.1"/>
    <property type="molecule type" value="Genomic_DNA"/>
</dbReference>
<keyword evidence="4" id="KW-1185">Reference proteome</keyword>
<keyword evidence="2" id="KW-0812">Transmembrane</keyword>
<accession>A0A510K1K5</accession>
<dbReference type="RefSeq" id="WP_155282903.1">
    <property type="nucleotide sequence ID" value="NZ_AP019831.1"/>
</dbReference>
<proteinExistence type="predicted"/>
<keyword evidence="2" id="KW-0472">Membrane</keyword>
<dbReference type="Proteomes" id="UP000422644">
    <property type="component" value="Chromosome"/>
</dbReference>